<dbReference type="RefSeq" id="WP_136772010.1">
    <property type="nucleotide sequence ID" value="NZ_SUMF01000002.1"/>
</dbReference>
<gene>
    <name evidence="1" type="ORF">FAZ21_04185</name>
</gene>
<accession>A0A4U0Q8M1</accession>
<proteinExistence type="predicted"/>
<dbReference type="Proteomes" id="UP000310016">
    <property type="component" value="Unassembled WGS sequence"/>
</dbReference>
<evidence type="ECO:0000313" key="1">
    <source>
        <dbReference type="EMBL" id="TJZ77535.1"/>
    </source>
</evidence>
<dbReference type="InterPro" id="IPR024524">
    <property type="entry name" value="DUF3800"/>
</dbReference>
<organism evidence="1 2">
    <name type="scientific">Chitiniphilus eburneus</name>
    <dbReference type="NCBI Taxonomy" id="2571148"/>
    <lineage>
        <taxon>Bacteria</taxon>
        <taxon>Pseudomonadati</taxon>
        <taxon>Pseudomonadota</taxon>
        <taxon>Betaproteobacteria</taxon>
        <taxon>Neisseriales</taxon>
        <taxon>Chitinibacteraceae</taxon>
        <taxon>Chitiniphilus</taxon>
    </lineage>
</organism>
<protein>
    <recommendedName>
        <fullName evidence="3">DUF3800 domain-containing protein</fullName>
    </recommendedName>
</protein>
<sequence length="263" mass="30077">MHIAIDDTYGPEMGAGSSFVTSNRRTHVAVVFLDEEVQNIRKQTAECLAEIDKETGVKAKEFHFVDIYNRKPPWDKIKDQVNLRIFEFFASIYRRYQWPIFIQTIDDRTLGDHDIGGLVGKIEGLDLSDRADLSLLLLLLKLKNKFKEALVPITLFLDEGREKPGTAFGLEIFHDWPVSFNGCYSSSAAEPLLQIADFIAFCINRSTHLALKRSRSDVDAWFLNLVGEMRINCDDLKLHKLPRNFSIDDFDGLHMQDRAIKGL</sequence>
<name>A0A4U0Q8M1_9NEIS</name>
<dbReference type="Pfam" id="PF12686">
    <property type="entry name" value="DUF3800"/>
    <property type="match status" value="1"/>
</dbReference>
<keyword evidence="2" id="KW-1185">Reference proteome</keyword>
<dbReference type="AlphaFoldDB" id="A0A4U0Q8M1"/>
<evidence type="ECO:0008006" key="3">
    <source>
        <dbReference type="Google" id="ProtNLM"/>
    </source>
</evidence>
<dbReference type="EMBL" id="SUMF01000002">
    <property type="protein sequence ID" value="TJZ77535.1"/>
    <property type="molecule type" value="Genomic_DNA"/>
</dbReference>
<reference evidence="1 2" key="1">
    <citation type="submission" date="2019-04" db="EMBL/GenBank/DDBJ databases">
        <title>Chitiniphilus eburnea sp. nov., a novel chitinolytic bacterium isolated from aquaculture sludge.</title>
        <authorList>
            <person name="Sheng M."/>
        </authorList>
    </citation>
    <scope>NUCLEOTIDE SEQUENCE [LARGE SCALE GENOMIC DNA]</scope>
    <source>
        <strain evidence="1 2">HX-2-15</strain>
    </source>
</reference>
<comment type="caution">
    <text evidence="1">The sequence shown here is derived from an EMBL/GenBank/DDBJ whole genome shotgun (WGS) entry which is preliminary data.</text>
</comment>
<dbReference type="OrthoDB" id="1494417at2"/>
<evidence type="ECO:0000313" key="2">
    <source>
        <dbReference type="Proteomes" id="UP000310016"/>
    </source>
</evidence>